<evidence type="ECO:0000256" key="7">
    <source>
        <dbReference type="SAM" id="MobiDB-lite"/>
    </source>
</evidence>
<accession>A0AAE0PI08</accession>
<gene>
    <name evidence="8" type="ORF">B0T20DRAFT_408226</name>
</gene>
<keyword evidence="6 8" id="KW-0378">Hydrolase</keyword>
<keyword evidence="5" id="KW-0540">Nuclease</keyword>
<evidence type="ECO:0000256" key="6">
    <source>
        <dbReference type="ARBA" id="ARBA00022839"/>
    </source>
</evidence>
<dbReference type="GO" id="GO:0005739">
    <property type="term" value="C:mitochondrion"/>
    <property type="evidence" value="ECO:0007669"/>
    <property type="project" value="TreeGrafter"/>
</dbReference>
<name>A0AAE0PI08_SORBR</name>
<evidence type="ECO:0000256" key="4">
    <source>
        <dbReference type="ARBA" id="ARBA00022485"/>
    </source>
</evidence>
<dbReference type="GO" id="GO:0036297">
    <property type="term" value="P:interstrand cross-link repair"/>
    <property type="evidence" value="ECO:0007669"/>
    <property type="project" value="TreeGrafter"/>
</dbReference>
<reference evidence="8" key="1">
    <citation type="journal article" date="2023" name="Mol. Phylogenet. Evol.">
        <title>Genome-scale phylogeny and comparative genomics of the fungal order Sordariales.</title>
        <authorList>
            <person name="Hensen N."/>
            <person name="Bonometti L."/>
            <person name="Westerberg I."/>
            <person name="Brannstrom I.O."/>
            <person name="Guillou S."/>
            <person name="Cros-Aarteil S."/>
            <person name="Calhoun S."/>
            <person name="Haridas S."/>
            <person name="Kuo A."/>
            <person name="Mondo S."/>
            <person name="Pangilinan J."/>
            <person name="Riley R."/>
            <person name="LaButti K."/>
            <person name="Andreopoulos B."/>
            <person name="Lipzen A."/>
            <person name="Chen C."/>
            <person name="Yan M."/>
            <person name="Daum C."/>
            <person name="Ng V."/>
            <person name="Clum A."/>
            <person name="Steindorff A."/>
            <person name="Ohm R.A."/>
            <person name="Martin F."/>
            <person name="Silar P."/>
            <person name="Natvig D.O."/>
            <person name="Lalanne C."/>
            <person name="Gautier V."/>
            <person name="Ament-Velasquez S.L."/>
            <person name="Kruys A."/>
            <person name="Hutchinson M.I."/>
            <person name="Powell A.J."/>
            <person name="Barry K."/>
            <person name="Miller A.N."/>
            <person name="Grigoriev I.V."/>
            <person name="Debuchy R."/>
            <person name="Gladieux P."/>
            <person name="Hiltunen Thoren M."/>
            <person name="Johannesson H."/>
        </authorList>
    </citation>
    <scope>NUCLEOTIDE SEQUENCE</scope>
    <source>
        <strain evidence="8">FGSC 1904</strain>
    </source>
</reference>
<feature type="compositionally biased region" description="Low complexity" evidence="7">
    <location>
        <begin position="62"/>
        <end position="72"/>
    </location>
</feature>
<evidence type="ECO:0000313" key="9">
    <source>
        <dbReference type="Proteomes" id="UP001281003"/>
    </source>
</evidence>
<dbReference type="Proteomes" id="UP001281003">
    <property type="component" value="Unassembled WGS sequence"/>
</dbReference>
<dbReference type="InterPro" id="IPR019190">
    <property type="entry name" value="EXOV"/>
</dbReference>
<dbReference type="GO" id="GO:0051539">
    <property type="term" value="F:4 iron, 4 sulfur cluster binding"/>
    <property type="evidence" value="ECO:0007669"/>
    <property type="project" value="UniProtKB-KW"/>
</dbReference>
<dbReference type="GO" id="GO:0005634">
    <property type="term" value="C:nucleus"/>
    <property type="evidence" value="ECO:0007669"/>
    <property type="project" value="TreeGrafter"/>
</dbReference>
<feature type="compositionally biased region" description="Low complexity" evidence="7">
    <location>
        <begin position="8"/>
        <end position="22"/>
    </location>
</feature>
<dbReference type="PANTHER" id="PTHR14464:SF4">
    <property type="entry name" value="EXONUCLEASE V"/>
    <property type="match status" value="1"/>
</dbReference>
<feature type="region of interest" description="Disordered" evidence="7">
    <location>
        <begin position="165"/>
        <end position="233"/>
    </location>
</feature>
<feature type="compositionally biased region" description="Pro residues" evidence="7">
    <location>
        <begin position="39"/>
        <end position="48"/>
    </location>
</feature>
<feature type="region of interest" description="Disordered" evidence="7">
    <location>
        <begin position="1"/>
        <end position="91"/>
    </location>
</feature>
<evidence type="ECO:0000256" key="2">
    <source>
        <dbReference type="ARBA" id="ARBA00009797"/>
    </source>
</evidence>
<proteinExistence type="inferred from homology"/>
<protein>
    <submittedName>
        <fullName evidence="8">Exonuclease V</fullName>
    </submittedName>
</protein>
<keyword evidence="9" id="KW-1185">Reference proteome</keyword>
<dbReference type="Pfam" id="PF09810">
    <property type="entry name" value="Exo5"/>
    <property type="match status" value="1"/>
</dbReference>
<evidence type="ECO:0000256" key="1">
    <source>
        <dbReference type="ARBA" id="ARBA00001966"/>
    </source>
</evidence>
<keyword evidence="4" id="KW-0411">Iron-sulfur</keyword>
<comment type="subunit">
    <text evidence="3">Monomer.</text>
</comment>
<organism evidence="8 9">
    <name type="scientific">Sordaria brevicollis</name>
    <dbReference type="NCBI Taxonomy" id="83679"/>
    <lineage>
        <taxon>Eukaryota</taxon>
        <taxon>Fungi</taxon>
        <taxon>Dikarya</taxon>
        <taxon>Ascomycota</taxon>
        <taxon>Pezizomycotina</taxon>
        <taxon>Sordariomycetes</taxon>
        <taxon>Sordariomycetidae</taxon>
        <taxon>Sordariales</taxon>
        <taxon>Sordariaceae</taxon>
        <taxon>Sordaria</taxon>
    </lineage>
</organism>
<evidence type="ECO:0000256" key="3">
    <source>
        <dbReference type="ARBA" id="ARBA00011245"/>
    </source>
</evidence>
<keyword evidence="4" id="KW-0408">Iron</keyword>
<comment type="caution">
    <text evidence="8">The sequence shown here is derived from an EMBL/GenBank/DDBJ whole genome shotgun (WGS) entry which is preliminary data.</text>
</comment>
<keyword evidence="4" id="KW-0004">4Fe-4S</keyword>
<comment type="cofactor">
    <cofactor evidence="1">
        <name>[4Fe-4S] cluster</name>
        <dbReference type="ChEBI" id="CHEBI:49883"/>
    </cofactor>
</comment>
<feature type="compositionally biased region" description="Polar residues" evidence="7">
    <location>
        <begin position="192"/>
        <end position="217"/>
    </location>
</feature>
<feature type="compositionally biased region" description="Polar residues" evidence="7">
    <location>
        <begin position="73"/>
        <end position="90"/>
    </location>
</feature>
<dbReference type="AlphaFoldDB" id="A0AAE0PI08"/>
<keyword evidence="4" id="KW-0479">Metal-binding</keyword>
<evidence type="ECO:0000313" key="8">
    <source>
        <dbReference type="EMBL" id="KAK3400242.1"/>
    </source>
</evidence>
<dbReference type="EMBL" id="JAUTDP010000004">
    <property type="protein sequence ID" value="KAK3400242.1"/>
    <property type="molecule type" value="Genomic_DNA"/>
</dbReference>
<sequence>MAMPAPRYYSDSDTDVSSYGYDLTAEEEEQISALIDSISPPPTQPTQPTPRSGTSYGVLPQTTTRTATATTTVFQSSAAPRSPVQSTYSTPAAAADPTIIDWGEDELSDPSFDIRSEIDNAVHRHVVVKPEPDESARAIPNFNVSLSDSKSRLAPSVRDDNPRLATFVADSKPKPIHTNPVDSDVRYPDLTSALSRLQQQDEPSASPSKTPASQTATPRKRGRPKRSVEEKNLVIEDTRSPILRFRTFPKKPFSVSDLTSGAWCELQYYFVLSKLPGGKKTRTQAMKGGTSIHERLEREIYTPVSVEISKPEDNFGLKIWNIITGLRTLRDTGLTRELEVWGILDDGLVVNGVIDGLSYNNPDPTLEEEVLSSRSSQVTAQQASQQQQHEITDFFPPEPSDKREIFITDVKTRESKKPPTKAAMRVTIIQLFLYHRFLSEMASGKLNYWRVFERYGIDPDEPFSDTFMAQMGALHEEVFSDTTSQPDFVSATSESASEVASRDDDLESTVSSHAFDSLKYRTLRDLVSLLKFEFQLTFPRGAASLGQIVAVEFRYRAPAIRRARGVGEAEPIEGEEEAAAAEVEDPENGSIICVNSFYVEPETLDMYLQDDLQWWKGERDPRGVPVEESYKCQMCEFAGECDWRARLEQETMRMAKKKSLARNKKKQVTVSW</sequence>
<dbReference type="PANTHER" id="PTHR14464">
    <property type="entry name" value="EXONUCLEASE V"/>
    <property type="match status" value="1"/>
</dbReference>
<keyword evidence="6 8" id="KW-0269">Exonuclease</keyword>
<feature type="compositionally biased region" description="Low complexity" evidence="7">
    <location>
        <begin position="377"/>
        <end position="388"/>
    </location>
</feature>
<dbReference type="GO" id="GO:0045145">
    <property type="term" value="F:single-stranded DNA 5'-3' DNA exonuclease activity"/>
    <property type="evidence" value="ECO:0007669"/>
    <property type="project" value="InterPro"/>
</dbReference>
<reference evidence="8" key="2">
    <citation type="submission" date="2023-07" db="EMBL/GenBank/DDBJ databases">
        <authorList>
            <consortium name="Lawrence Berkeley National Laboratory"/>
            <person name="Haridas S."/>
            <person name="Hensen N."/>
            <person name="Bonometti L."/>
            <person name="Westerberg I."/>
            <person name="Brannstrom I.O."/>
            <person name="Guillou S."/>
            <person name="Cros-Aarteil S."/>
            <person name="Calhoun S."/>
            <person name="Kuo A."/>
            <person name="Mondo S."/>
            <person name="Pangilinan J."/>
            <person name="Riley R."/>
            <person name="LaButti K."/>
            <person name="Andreopoulos B."/>
            <person name="Lipzen A."/>
            <person name="Chen C."/>
            <person name="Yanf M."/>
            <person name="Daum C."/>
            <person name="Ng V."/>
            <person name="Clum A."/>
            <person name="Steindorff A."/>
            <person name="Ohm R."/>
            <person name="Martin F."/>
            <person name="Silar P."/>
            <person name="Natvig D."/>
            <person name="Lalanne C."/>
            <person name="Gautier V."/>
            <person name="Ament-velasquez S.L."/>
            <person name="Kruys A."/>
            <person name="Hutchinson M.I."/>
            <person name="Powell A.J."/>
            <person name="Barry K."/>
            <person name="Miller A.N."/>
            <person name="Grigoriev I.V."/>
            <person name="Debuchy R."/>
            <person name="Gladieux P."/>
            <person name="Thoren M.H."/>
            <person name="Johannesson H."/>
        </authorList>
    </citation>
    <scope>NUCLEOTIDE SEQUENCE</scope>
    <source>
        <strain evidence="8">FGSC 1904</strain>
    </source>
</reference>
<feature type="region of interest" description="Disordered" evidence="7">
    <location>
        <begin position="377"/>
        <end position="396"/>
    </location>
</feature>
<evidence type="ECO:0000256" key="5">
    <source>
        <dbReference type="ARBA" id="ARBA00022722"/>
    </source>
</evidence>
<comment type="similarity">
    <text evidence="2">Belongs to the EXO5 family.</text>
</comment>